<protein>
    <recommendedName>
        <fullName evidence="1">AB hydrolase-1 domain-containing protein</fullName>
    </recommendedName>
</protein>
<dbReference type="KEGG" id="gbi:PG2T_07090"/>
<accession>A0A1B1YT16</accession>
<dbReference type="InterPro" id="IPR029058">
    <property type="entry name" value="AB_hydrolase_fold"/>
</dbReference>
<dbReference type="Pfam" id="PF00561">
    <property type="entry name" value="Abhydrolase_1"/>
    <property type="match status" value="1"/>
</dbReference>
<dbReference type="AlphaFoldDB" id="A0A1B1YT16"/>
<dbReference type="PANTHER" id="PTHR42103">
    <property type="entry name" value="ALPHA/BETA-HYDROLASES SUPERFAMILY PROTEIN"/>
    <property type="match status" value="1"/>
</dbReference>
<feature type="domain" description="AB hydrolase-1" evidence="1">
    <location>
        <begin position="45"/>
        <end position="121"/>
    </location>
</feature>
<name>A0A1B1YT16_9GAMM</name>
<organism evidence="2 3">
    <name type="scientific">Immundisolibacter cernigliae</name>
    <dbReference type="NCBI Taxonomy" id="1810504"/>
    <lineage>
        <taxon>Bacteria</taxon>
        <taxon>Pseudomonadati</taxon>
        <taxon>Pseudomonadota</taxon>
        <taxon>Gammaproteobacteria</taxon>
        <taxon>Immundisolibacterales</taxon>
        <taxon>Immundisolibacteraceae</taxon>
        <taxon>Immundisolibacter</taxon>
    </lineage>
</organism>
<dbReference type="SUPFAM" id="SSF53474">
    <property type="entry name" value="alpha/beta-Hydrolases"/>
    <property type="match status" value="1"/>
</dbReference>
<dbReference type="EMBL" id="CP014671">
    <property type="protein sequence ID" value="ANX03978.1"/>
    <property type="molecule type" value="Genomic_DNA"/>
</dbReference>
<sequence length="224" mass="23612">MTTPPAPKQRIQIAGPAGPLEVLVEAAQNPGAALCVVCHPHPQYGGTLDNKVVYTLARAANELGAIAVRFNFRGVGHSAGAFDHGVGELDDLLAVVAWARAAYPDRSLHLAGFSFGAAVALRGHVAADATSLLLVAPPAGMGYLDEAIAPRRPWHVIHGSRDELIGLDVLRRWLATVAGATPPLTVIDDADHFFHGRLTPLREAARAFWSQQMPACLDTTGGAD</sequence>
<evidence type="ECO:0000313" key="2">
    <source>
        <dbReference type="EMBL" id="ANX03978.1"/>
    </source>
</evidence>
<evidence type="ECO:0000313" key="3">
    <source>
        <dbReference type="Proteomes" id="UP000092952"/>
    </source>
</evidence>
<dbReference type="InParanoid" id="A0A1B1YT16"/>
<gene>
    <name evidence="2" type="ORF">PG2T_07090</name>
</gene>
<dbReference type="RefSeq" id="WP_068803759.1">
    <property type="nucleotide sequence ID" value="NZ_CP014671.1"/>
</dbReference>
<proteinExistence type="predicted"/>
<reference evidence="3" key="1">
    <citation type="submission" date="2016-03" db="EMBL/GenBank/DDBJ databases">
        <title>Complete genome sequence of Solimmundus cernigliae, representing a novel lineage of polycyclic aromatic hydrocarbon degraders within the Gammaproteobacteria.</title>
        <authorList>
            <person name="Singleton D.R."/>
            <person name="Dickey A.N."/>
            <person name="Scholl E.H."/>
            <person name="Wright F.A."/>
            <person name="Aitken M.D."/>
        </authorList>
    </citation>
    <scope>NUCLEOTIDE SEQUENCE [LARGE SCALE GENOMIC DNA]</scope>
    <source>
        <strain evidence="3">TR3.2</strain>
    </source>
</reference>
<dbReference type="Gene3D" id="3.40.50.1820">
    <property type="entry name" value="alpha/beta hydrolase"/>
    <property type="match status" value="1"/>
</dbReference>
<dbReference type="InterPro" id="IPR000073">
    <property type="entry name" value="AB_hydrolase_1"/>
</dbReference>
<evidence type="ECO:0000259" key="1">
    <source>
        <dbReference type="Pfam" id="PF00561"/>
    </source>
</evidence>
<dbReference type="OrthoDB" id="9800435at2"/>
<dbReference type="PANTHER" id="PTHR42103:SF2">
    <property type="entry name" value="AB HYDROLASE-1 DOMAIN-CONTAINING PROTEIN"/>
    <property type="match status" value="1"/>
</dbReference>
<dbReference type="STRING" id="1810504.PG2T_07090"/>
<dbReference type="Proteomes" id="UP000092952">
    <property type="component" value="Chromosome"/>
</dbReference>
<keyword evidence="3" id="KW-1185">Reference proteome</keyword>